<gene>
    <name evidence="7" type="ORF">PCOR1329_LOCUS18153</name>
</gene>
<evidence type="ECO:0000256" key="3">
    <source>
        <dbReference type="ARBA" id="ARBA00022692"/>
    </source>
</evidence>
<feature type="transmembrane region" description="Helical" evidence="6">
    <location>
        <begin position="28"/>
        <end position="48"/>
    </location>
</feature>
<keyword evidence="2" id="KW-0813">Transport</keyword>
<comment type="subcellular location">
    <subcellularLocation>
        <location evidence="1">Membrane</location>
        <topology evidence="1">Multi-pass membrane protein</topology>
    </subcellularLocation>
</comment>
<dbReference type="InterPro" id="IPR036259">
    <property type="entry name" value="MFS_trans_sf"/>
</dbReference>
<evidence type="ECO:0000256" key="1">
    <source>
        <dbReference type="ARBA" id="ARBA00004141"/>
    </source>
</evidence>
<keyword evidence="8" id="KW-1185">Reference proteome</keyword>
<evidence type="ECO:0008006" key="9">
    <source>
        <dbReference type="Google" id="ProtNLM"/>
    </source>
</evidence>
<feature type="transmembrane region" description="Helical" evidence="6">
    <location>
        <begin position="267"/>
        <end position="284"/>
    </location>
</feature>
<dbReference type="SUPFAM" id="SSF103473">
    <property type="entry name" value="MFS general substrate transporter"/>
    <property type="match status" value="1"/>
</dbReference>
<dbReference type="Proteomes" id="UP001189429">
    <property type="component" value="Unassembled WGS sequence"/>
</dbReference>
<feature type="transmembrane region" description="Helical" evidence="6">
    <location>
        <begin position="291"/>
        <end position="312"/>
    </location>
</feature>
<evidence type="ECO:0000256" key="5">
    <source>
        <dbReference type="ARBA" id="ARBA00023136"/>
    </source>
</evidence>
<name>A0ABN9R8Z8_9DINO</name>
<feature type="transmembrane region" description="Helical" evidence="6">
    <location>
        <begin position="68"/>
        <end position="88"/>
    </location>
</feature>
<evidence type="ECO:0000313" key="7">
    <source>
        <dbReference type="EMBL" id="CAK0814580.1"/>
    </source>
</evidence>
<comment type="caution">
    <text evidence="7">The sequence shown here is derived from an EMBL/GenBank/DDBJ whole genome shotgun (WGS) entry which is preliminary data.</text>
</comment>
<organism evidence="7 8">
    <name type="scientific">Prorocentrum cordatum</name>
    <dbReference type="NCBI Taxonomy" id="2364126"/>
    <lineage>
        <taxon>Eukaryota</taxon>
        <taxon>Sar</taxon>
        <taxon>Alveolata</taxon>
        <taxon>Dinophyceae</taxon>
        <taxon>Prorocentrales</taxon>
        <taxon>Prorocentraceae</taxon>
        <taxon>Prorocentrum</taxon>
    </lineage>
</organism>
<keyword evidence="5 6" id="KW-0472">Membrane</keyword>
<evidence type="ECO:0000256" key="4">
    <source>
        <dbReference type="ARBA" id="ARBA00022989"/>
    </source>
</evidence>
<keyword evidence="4 6" id="KW-1133">Transmembrane helix</keyword>
<accession>A0ABN9R8Z8</accession>
<protein>
    <recommendedName>
        <fullName evidence="9">Solute carrier family 40 protein</fullName>
    </recommendedName>
</protein>
<sequence>MTYAIAARVDQNSDDESRPADTAAGIPLWKLTLVALPVLTVQAFWVSLMPCSAPYLLRLGLSTSMATLNNLAGPITGFFTGPLVGAVSDSLTSPFGRRRPVIAVGLALTWVAGVLFALAEHVLPASTAPLMAAPMFWVLDVTINILQHMLELVVLVCLLNTFAVAVQFSVAEERPVAKGAQSGVDVRGRVLAPVLDVLEAAKGSSFLFRHLAAVQCLIAVGGSTWGLYAGQWFGVCVYRGDPRAPPGAAGHDAYAAGLRQFAHAGQSKAVFVLASSLVVMSLLRQTGMRPMTIYAALICAGAVASTAAAFFVQHDGAFALLCANLSGLPFAGASAIPFGIVAAFSKRDESQGKPSSIALNMSFLNCASTFGQQICTLTLALIEGSIDLAQALPRMFIVAASAEALAAAGAYLVDDTLEQTSTGTELKDSILA</sequence>
<dbReference type="EMBL" id="CAUYUJ010005681">
    <property type="protein sequence ID" value="CAK0814580.1"/>
    <property type="molecule type" value="Genomic_DNA"/>
</dbReference>
<reference evidence="7" key="1">
    <citation type="submission" date="2023-10" db="EMBL/GenBank/DDBJ databases">
        <authorList>
            <person name="Chen Y."/>
            <person name="Shah S."/>
            <person name="Dougan E. K."/>
            <person name="Thang M."/>
            <person name="Chan C."/>
        </authorList>
    </citation>
    <scope>NUCLEOTIDE SEQUENCE [LARGE SCALE GENOMIC DNA]</scope>
</reference>
<evidence type="ECO:0000256" key="6">
    <source>
        <dbReference type="SAM" id="Phobius"/>
    </source>
</evidence>
<keyword evidence="3 6" id="KW-0812">Transmembrane</keyword>
<proteinExistence type="predicted"/>
<dbReference type="PANTHER" id="PTHR19432">
    <property type="entry name" value="SUGAR TRANSPORTER"/>
    <property type="match status" value="1"/>
</dbReference>
<feature type="transmembrane region" description="Helical" evidence="6">
    <location>
        <begin position="152"/>
        <end position="170"/>
    </location>
</feature>
<evidence type="ECO:0000256" key="2">
    <source>
        <dbReference type="ARBA" id="ARBA00022448"/>
    </source>
</evidence>
<dbReference type="PANTHER" id="PTHR19432:SF35">
    <property type="entry name" value="SOLUTE CARRIER FAMILY 45 MEMBER 3 ISOFORM X1"/>
    <property type="match status" value="1"/>
</dbReference>
<feature type="transmembrane region" description="Helical" evidence="6">
    <location>
        <begin position="100"/>
        <end position="119"/>
    </location>
</feature>
<evidence type="ECO:0000313" key="8">
    <source>
        <dbReference type="Proteomes" id="UP001189429"/>
    </source>
</evidence>
<feature type="transmembrane region" description="Helical" evidence="6">
    <location>
        <begin position="318"/>
        <end position="344"/>
    </location>
</feature>